<name>A0A7S3B7S5_9EUKA</name>
<dbReference type="Pfam" id="PF01129">
    <property type="entry name" value="ART"/>
    <property type="match status" value="1"/>
</dbReference>
<evidence type="ECO:0000256" key="9">
    <source>
        <dbReference type="ARBA" id="ARBA00047597"/>
    </source>
</evidence>
<dbReference type="PANTHER" id="PTHR10339:SF25">
    <property type="entry name" value="SECRETED EXOENZYME S"/>
    <property type="match status" value="1"/>
</dbReference>
<evidence type="ECO:0000256" key="7">
    <source>
        <dbReference type="ARBA" id="ARBA00022695"/>
    </source>
</evidence>
<evidence type="ECO:0000256" key="6">
    <source>
        <dbReference type="ARBA" id="ARBA00022679"/>
    </source>
</evidence>
<keyword evidence="8" id="KW-0843">Virulence</keyword>
<dbReference type="InterPro" id="IPR050999">
    <property type="entry name" value="ADP-ribosyltransferase_ARG"/>
</dbReference>
<evidence type="ECO:0000256" key="2">
    <source>
        <dbReference type="ARBA" id="ARBA00009558"/>
    </source>
</evidence>
<comment type="similarity">
    <text evidence="2 10">Belongs to the Arg-specific ADP-ribosyltransferase family.</text>
</comment>
<dbReference type="GO" id="GO:0090729">
    <property type="term" value="F:toxin activity"/>
    <property type="evidence" value="ECO:0007669"/>
    <property type="project" value="UniProtKB-KW"/>
</dbReference>
<gene>
    <name evidence="11" type="ORF">HERI1096_LOCUS26693</name>
</gene>
<dbReference type="GO" id="GO:0106274">
    <property type="term" value="F:NAD+-protein-arginine ADP-ribosyltransferase activity"/>
    <property type="evidence" value="ECO:0007669"/>
    <property type="project" value="UniProtKB-EC"/>
</dbReference>
<evidence type="ECO:0000313" key="11">
    <source>
        <dbReference type="EMBL" id="CAE0127596.1"/>
    </source>
</evidence>
<protein>
    <recommendedName>
        <fullName evidence="10">NAD(P)(+)--arginine ADP-ribosyltransferase</fullName>
        <ecNumber evidence="10">2.4.2.31</ecNumber>
    </recommendedName>
    <alternativeName>
        <fullName evidence="10">Mono(ADP-ribosyl)transferase</fullName>
    </alternativeName>
</protein>
<evidence type="ECO:0000256" key="1">
    <source>
        <dbReference type="ARBA" id="ARBA00004613"/>
    </source>
</evidence>
<accession>A0A7S3B7S5</accession>
<dbReference type="SUPFAM" id="SSF56399">
    <property type="entry name" value="ADP-ribosylation"/>
    <property type="match status" value="1"/>
</dbReference>
<evidence type="ECO:0000256" key="4">
    <source>
        <dbReference type="ARBA" id="ARBA00022656"/>
    </source>
</evidence>
<keyword evidence="10" id="KW-0520">NAD</keyword>
<keyword evidence="7" id="KW-0548">Nucleotidyltransferase</keyword>
<dbReference type="AlphaFoldDB" id="A0A7S3B7S5"/>
<organism evidence="11">
    <name type="scientific">Haptolina ericina</name>
    <dbReference type="NCBI Taxonomy" id="156174"/>
    <lineage>
        <taxon>Eukaryota</taxon>
        <taxon>Haptista</taxon>
        <taxon>Haptophyta</taxon>
        <taxon>Prymnesiophyceae</taxon>
        <taxon>Prymnesiales</taxon>
        <taxon>Prymnesiaceae</taxon>
        <taxon>Haptolina</taxon>
    </lineage>
</organism>
<dbReference type="GO" id="GO:0003950">
    <property type="term" value="F:NAD+ poly-ADP-ribosyltransferase activity"/>
    <property type="evidence" value="ECO:0007669"/>
    <property type="project" value="TreeGrafter"/>
</dbReference>
<dbReference type="PROSITE" id="PS51996">
    <property type="entry name" value="TR_MART"/>
    <property type="match status" value="1"/>
</dbReference>
<evidence type="ECO:0000256" key="10">
    <source>
        <dbReference type="RuleBase" id="RU361228"/>
    </source>
</evidence>
<dbReference type="InterPro" id="IPR000768">
    <property type="entry name" value="ART"/>
</dbReference>
<keyword evidence="6 10" id="KW-0808">Transferase</keyword>
<dbReference type="GO" id="GO:0016779">
    <property type="term" value="F:nucleotidyltransferase activity"/>
    <property type="evidence" value="ECO:0007669"/>
    <property type="project" value="UniProtKB-KW"/>
</dbReference>
<dbReference type="GO" id="GO:0005576">
    <property type="term" value="C:extracellular region"/>
    <property type="evidence" value="ECO:0007669"/>
    <property type="project" value="UniProtKB-SubCell"/>
</dbReference>
<dbReference type="EMBL" id="HBHX01048174">
    <property type="protein sequence ID" value="CAE0127596.1"/>
    <property type="molecule type" value="Transcribed_RNA"/>
</dbReference>
<dbReference type="Gene3D" id="3.90.176.10">
    <property type="entry name" value="Toxin ADP-ribosyltransferase, Chain A, domain 1"/>
    <property type="match status" value="1"/>
</dbReference>
<comment type="subcellular location">
    <subcellularLocation>
        <location evidence="1">Secreted</location>
    </subcellularLocation>
</comment>
<keyword evidence="4" id="KW-0800">Toxin</keyword>
<dbReference type="PANTHER" id="PTHR10339">
    <property type="entry name" value="ADP-RIBOSYLTRANSFERASE"/>
    <property type="match status" value="1"/>
</dbReference>
<dbReference type="EC" id="2.4.2.31" evidence="10"/>
<keyword evidence="3" id="KW-0964">Secreted</keyword>
<evidence type="ECO:0000256" key="3">
    <source>
        <dbReference type="ARBA" id="ARBA00022525"/>
    </source>
</evidence>
<comment type="catalytic activity">
    <reaction evidence="9 10">
        <text>L-arginyl-[protein] + NAD(+) = N(omega)-(ADP-D-ribosyl)-L-arginyl-[protein] + nicotinamide + H(+)</text>
        <dbReference type="Rhea" id="RHEA:19149"/>
        <dbReference type="Rhea" id="RHEA-COMP:10532"/>
        <dbReference type="Rhea" id="RHEA-COMP:15087"/>
        <dbReference type="ChEBI" id="CHEBI:15378"/>
        <dbReference type="ChEBI" id="CHEBI:17154"/>
        <dbReference type="ChEBI" id="CHEBI:29965"/>
        <dbReference type="ChEBI" id="CHEBI:57540"/>
        <dbReference type="ChEBI" id="CHEBI:142554"/>
        <dbReference type="EC" id="2.4.2.31"/>
    </reaction>
</comment>
<sequence length="189" mass="21178">MDNGRRLSNDSLAATHAAALYAYTLEQPGLYKTLNFNMFTPGDQADTNLKRFRDYIKHTTTAANALPNFVGMTYRGTERIFKQSLYKPGDRITWQAFSSSSRSQLAASDFVTTLPGHKLSGSLFILQVNAAKKIESFSAIPEEQEVLILPNAQFKVLRRLVTQAEKVDALDDLSAYDMTDLNVYVLEQL</sequence>
<proteinExistence type="inferred from homology"/>
<reference evidence="11" key="1">
    <citation type="submission" date="2021-01" db="EMBL/GenBank/DDBJ databases">
        <authorList>
            <person name="Corre E."/>
            <person name="Pelletier E."/>
            <person name="Niang G."/>
            <person name="Scheremetjew M."/>
            <person name="Finn R."/>
            <person name="Kale V."/>
            <person name="Holt S."/>
            <person name="Cochrane G."/>
            <person name="Meng A."/>
            <person name="Brown T."/>
            <person name="Cohen L."/>
        </authorList>
    </citation>
    <scope>NUCLEOTIDE SEQUENCE</scope>
    <source>
        <strain evidence="11">CCMP281</strain>
    </source>
</reference>
<evidence type="ECO:0000256" key="8">
    <source>
        <dbReference type="ARBA" id="ARBA00023026"/>
    </source>
</evidence>
<keyword evidence="5 10" id="KW-0328">Glycosyltransferase</keyword>
<evidence type="ECO:0000256" key="5">
    <source>
        <dbReference type="ARBA" id="ARBA00022676"/>
    </source>
</evidence>
<keyword evidence="10" id="KW-0521">NADP</keyword>